<evidence type="ECO:0000313" key="1">
    <source>
        <dbReference type="EMBL" id="AVD99235.1"/>
    </source>
</evidence>
<dbReference type="OrthoDB" id="21340at10239"/>
<gene>
    <name evidence="1" type="ORF">SEA_BILLNYE_33</name>
</gene>
<keyword evidence="2" id="KW-1185">Reference proteome</keyword>
<name>A0A2L1IVP6_9CAUD</name>
<evidence type="ECO:0008006" key="3">
    <source>
        <dbReference type="Google" id="ProtNLM"/>
    </source>
</evidence>
<evidence type="ECO:0000313" key="2">
    <source>
        <dbReference type="Proteomes" id="UP000241925"/>
    </source>
</evidence>
<dbReference type="Proteomes" id="UP000241925">
    <property type="component" value="Segment"/>
</dbReference>
<sequence>MWKNFDELEENLSIQEVEVLLDASRAQEYEKQKFAAALKGIDLDEQSGKHGNDDTPTFEDVKRRAEAKARGVSEDQLAFADIGIAVVEE</sequence>
<organism evidence="1 2">
    <name type="scientific">Streptomyces phage BillNye</name>
    <dbReference type="NCBI Taxonomy" id="2079426"/>
    <lineage>
        <taxon>Viruses</taxon>
        <taxon>Duplodnaviria</taxon>
        <taxon>Heunggongvirae</taxon>
        <taxon>Uroviricota</taxon>
        <taxon>Caudoviricetes</taxon>
        <taxon>Stanwilliamsviridae</taxon>
        <taxon>Loccivirinae</taxon>
        <taxon>Wilnyevirus</taxon>
        <taxon>Wilnyevirus billnye</taxon>
    </lineage>
</organism>
<accession>A0A2L1IVP6</accession>
<reference evidence="1 2" key="1">
    <citation type="submission" date="2018-01" db="EMBL/GenBank/DDBJ databases">
        <authorList>
            <person name="Grinwald M.F."/>
            <person name="Tasoff P."/>
            <person name="Simpson K.F."/>
            <person name="Vasser A."/>
            <person name="Shaffer C.D."/>
            <person name="Weston-Hafer K.A."/>
            <person name="Russell D.A."/>
            <person name="Pope W.H."/>
            <person name="Jacobs-Sera D."/>
            <person name="Hendrix R.W."/>
            <person name="Hatfull G.F."/>
        </authorList>
    </citation>
    <scope>NUCLEOTIDE SEQUENCE [LARGE SCALE GENOMIC DNA]</scope>
</reference>
<dbReference type="EMBL" id="MG757153">
    <property type="protein sequence ID" value="AVD99235.1"/>
    <property type="molecule type" value="Genomic_DNA"/>
</dbReference>
<protein>
    <recommendedName>
        <fullName evidence="3">Tail assembly chaperone</fullName>
    </recommendedName>
</protein>
<proteinExistence type="predicted"/>